<name>A0AA88M643_CHASR</name>
<dbReference type="Proteomes" id="UP001187415">
    <property type="component" value="Unassembled WGS sequence"/>
</dbReference>
<comment type="caution">
    <text evidence="2">The sequence shown here is derived from an EMBL/GenBank/DDBJ whole genome shotgun (WGS) entry which is preliminary data.</text>
</comment>
<gene>
    <name evidence="2" type="ORF">Q5P01_017878</name>
</gene>
<organism evidence="2 3">
    <name type="scientific">Channa striata</name>
    <name type="common">Snakehead murrel</name>
    <name type="synonym">Ophicephalus striatus</name>
    <dbReference type="NCBI Taxonomy" id="64152"/>
    <lineage>
        <taxon>Eukaryota</taxon>
        <taxon>Metazoa</taxon>
        <taxon>Chordata</taxon>
        <taxon>Craniata</taxon>
        <taxon>Vertebrata</taxon>
        <taxon>Euteleostomi</taxon>
        <taxon>Actinopterygii</taxon>
        <taxon>Neopterygii</taxon>
        <taxon>Teleostei</taxon>
        <taxon>Neoteleostei</taxon>
        <taxon>Acanthomorphata</taxon>
        <taxon>Anabantaria</taxon>
        <taxon>Anabantiformes</taxon>
        <taxon>Channoidei</taxon>
        <taxon>Channidae</taxon>
        <taxon>Channa</taxon>
    </lineage>
</organism>
<evidence type="ECO:0000256" key="1">
    <source>
        <dbReference type="SAM" id="MobiDB-lite"/>
    </source>
</evidence>
<evidence type="ECO:0000313" key="2">
    <source>
        <dbReference type="EMBL" id="KAK2829947.1"/>
    </source>
</evidence>
<proteinExistence type="predicted"/>
<feature type="compositionally biased region" description="Basic and acidic residues" evidence="1">
    <location>
        <begin position="1"/>
        <end position="11"/>
    </location>
</feature>
<protein>
    <submittedName>
        <fullName evidence="2">Uncharacterized protein</fullName>
    </submittedName>
</protein>
<sequence length="341" mass="38062">MRGALFKRDSRPVAGPPPSHDDRGFDPWFNCMLIADPEVECDPHELMKPELGSSDVVHGVGDGWNGTAPDLTSGEYITQKLESMTIQDVNDAQGDIYVESTCNTDKFSSGVQRVAARGAREGAEGVCAGLHVVETEALGFTEETLNVFLAQAKDDAHLLSVSPRRRTRTPRALMKDVALLCSTSRRELPRLDRRRRNSDSTRYASTGRFHRGSANLLDPKGSGSAVVYLFRKVEPLTEAEWVELRDGFETLGAKFAFTFKVKVSNWHVSDTSLTLDQDRTNEMMHEAVDRVHWAPYMHFTYNVYLRKVHMRCSEVHAYKPTRAPGAESAMFTRSDGTEGSC</sequence>
<dbReference type="EMBL" id="JAUPFM010000014">
    <property type="protein sequence ID" value="KAK2829947.1"/>
    <property type="molecule type" value="Genomic_DNA"/>
</dbReference>
<accession>A0AA88M643</accession>
<evidence type="ECO:0000313" key="3">
    <source>
        <dbReference type="Proteomes" id="UP001187415"/>
    </source>
</evidence>
<keyword evidence="3" id="KW-1185">Reference proteome</keyword>
<dbReference type="AlphaFoldDB" id="A0AA88M643"/>
<reference evidence="2" key="1">
    <citation type="submission" date="2023-07" db="EMBL/GenBank/DDBJ databases">
        <title>Chromosome-level Genome Assembly of Striped Snakehead (Channa striata).</title>
        <authorList>
            <person name="Liu H."/>
        </authorList>
    </citation>
    <scope>NUCLEOTIDE SEQUENCE</scope>
    <source>
        <strain evidence="2">Gz</strain>
        <tissue evidence="2">Muscle</tissue>
    </source>
</reference>
<feature type="region of interest" description="Disordered" evidence="1">
    <location>
        <begin position="1"/>
        <end position="22"/>
    </location>
</feature>